<accession>I1CC63</accession>
<evidence type="ECO:0000313" key="2">
    <source>
        <dbReference type="Proteomes" id="UP000009138"/>
    </source>
</evidence>
<dbReference type="AlphaFoldDB" id="I1CC63"/>
<reference evidence="1 2" key="1">
    <citation type="journal article" date="2009" name="PLoS Genet.">
        <title>Genomic analysis of the basal lineage fungus Rhizopus oryzae reveals a whole-genome duplication.</title>
        <authorList>
            <person name="Ma L.-J."/>
            <person name="Ibrahim A.S."/>
            <person name="Skory C."/>
            <person name="Grabherr M.G."/>
            <person name="Burger G."/>
            <person name="Butler M."/>
            <person name="Elias M."/>
            <person name="Idnurm A."/>
            <person name="Lang B.F."/>
            <person name="Sone T."/>
            <person name="Abe A."/>
            <person name="Calvo S.E."/>
            <person name="Corrochano L.M."/>
            <person name="Engels R."/>
            <person name="Fu J."/>
            <person name="Hansberg W."/>
            <person name="Kim J.-M."/>
            <person name="Kodira C.D."/>
            <person name="Koehrsen M.J."/>
            <person name="Liu B."/>
            <person name="Miranda-Saavedra D."/>
            <person name="O'Leary S."/>
            <person name="Ortiz-Castellanos L."/>
            <person name="Poulter R."/>
            <person name="Rodriguez-Romero J."/>
            <person name="Ruiz-Herrera J."/>
            <person name="Shen Y.-Q."/>
            <person name="Zeng Q."/>
            <person name="Galagan J."/>
            <person name="Birren B.W."/>
            <person name="Cuomo C.A."/>
            <person name="Wickes B.L."/>
        </authorList>
    </citation>
    <scope>NUCLEOTIDE SEQUENCE [LARGE SCALE GENOMIC DNA]</scope>
    <source>
        <strain evidence="2">RA 99-880 / ATCC MYA-4621 / FGSC 9543 / NRRL 43880</strain>
    </source>
</reference>
<dbReference type="GeneID" id="93617719"/>
<dbReference type="Proteomes" id="UP000009138">
    <property type="component" value="Unassembled WGS sequence"/>
</dbReference>
<protein>
    <submittedName>
        <fullName evidence="1">Uncharacterized protein</fullName>
    </submittedName>
</protein>
<organism evidence="1 2">
    <name type="scientific">Rhizopus delemar (strain RA 99-880 / ATCC MYA-4621 / FGSC 9543 / NRRL 43880)</name>
    <name type="common">Mucormycosis agent</name>
    <name type="synonym">Rhizopus arrhizus var. delemar</name>
    <dbReference type="NCBI Taxonomy" id="246409"/>
    <lineage>
        <taxon>Eukaryota</taxon>
        <taxon>Fungi</taxon>
        <taxon>Fungi incertae sedis</taxon>
        <taxon>Mucoromycota</taxon>
        <taxon>Mucoromycotina</taxon>
        <taxon>Mucoromycetes</taxon>
        <taxon>Mucorales</taxon>
        <taxon>Mucorineae</taxon>
        <taxon>Rhizopodaceae</taxon>
        <taxon>Rhizopus</taxon>
    </lineage>
</organism>
<keyword evidence="2" id="KW-1185">Reference proteome</keyword>
<dbReference type="RefSeq" id="XP_067521439.1">
    <property type="nucleotide sequence ID" value="XM_067665338.1"/>
</dbReference>
<evidence type="ECO:0000313" key="1">
    <source>
        <dbReference type="EMBL" id="EIE86043.1"/>
    </source>
</evidence>
<dbReference type="EMBL" id="CH476739">
    <property type="protein sequence ID" value="EIE86043.1"/>
    <property type="molecule type" value="Genomic_DNA"/>
</dbReference>
<dbReference type="InParanoid" id="I1CC63"/>
<proteinExistence type="predicted"/>
<gene>
    <name evidence="1" type="ORF">RO3G_10754</name>
</gene>
<dbReference type="VEuPathDB" id="FungiDB:RO3G_10754"/>
<name>I1CC63_RHIO9</name>
<sequence>MVTSSNQTSTSVIFNLKRIQNGRQVFWFELNIDNSIKN</sequence>